<evidence type="ECO:0000313" key="3">
    <source>
        <dbReference type="Proteomes" id="UP001214530"/>
    </source>
</evidence>
<protein>
    <recommendedName>
        <fullName evidence="4">Phospholipase D-like domain-containing protein</fullName>
    </recommendedName>
</protein>
<dbReference type="EMBL" id="CP119313">
    <property type="protein sequence ID" value="WEK21652.1"/>
    <property type="molecule type" value="Genomic_DNA"/>
</dbReference>
<feature type="region of interest" description="Disordered" evidence="1">
    <location>
        <begin position="554"/>
        <end position="578"/>
    </location>
</feature>
<evidence type="ECO:0000256" key="1">
    <source>
        <dbReference type="SAM" id="MobiDB-lite"/>
    </source>
</evidence>
<dbReference type="Proteomes" id="UP001214530">
    <property type="component" value="Chromosome"/>
</dbReference>
<dbReference type="AlphaFoldDB" id="A0AAJ5WBR0"/>
<name>A0AAJ5WBR0_9SPHI</name>
<reference evidence="2" key="1">
    <citation type="submission" date="2023-03" db="EMBL/GenBank/DDBJ databases">
        <title>Andean soil-derived lignocellulolytic bacterial consortium as a source of novel taxa and putative plastic-active enzymes.</title>
        <authorList>
            <person name="Diaz-Garcia L."/>
            <person name="Chuvochina M."/>
            <person name="Feuerriegel G."/>
            <person name="Bunk B."/>
            <person name="Sproer C."/>
            <person name="Streit W.R."/>
            <person name="Rodriguez L.M."/>
            <person name="Overmann J."/>
            <person name="Jimenez D.J."/>
        </authorList>
    </citation>
    <scope>NUCLEOTIDE SEQUENCE</scope>
    <source>
        <strain evidence="2">MAG 3858</strain>
    </source>
</reference>
<accession>A0AAJ5WBR0</accession>
<evidence type="ECO:0008006" key="4">
    <source>
        <dbReference type="Google" id="ProtNLM"/>
    </source>
</evidence>
<proteinExistence type="predicted"/>
<dbReference type="Gene3D" id="3.30.870.10">
    <property type="entry name" value="Endonuclease Chain A"/>
    <property type="match status" value="2"/>
</dbReference>
<sequence length="851" mass="98257">MESRALLENIPKGKFHSVIMTTFSLNLYYLEEQVIPLLNQKEINYISVLADARMLSEQLAKFAVFSDRKKRNYSLHGIDSKGSFHPKIIFLAGDNEILILLGSGNLSLCGHGRNLESWNAVHAGDQHSEYAVLTLEIWQYLKNILLELGACAAQIVFNIEQNCAAIKNLNESPKPNLQKELFFVSNSKEQAIFPRLKDILIEKKVNEITIASPYYDTKGDFITLLDKTFNPKQINIILQEGFGSFPSKMKINHKINFYNWSNQKNKKFNPNFFHTKQIQFSCDEDHYLISGSANASMAAFGSEIFREQNYEACLLYRKPGFDLLDEMGIDPKDVVRMEDLKEPKQEEYDAEYQRSYLTFITAAERQLDCLTIFTQSTCGYPLVKIIIYDQRAEILHSETRYLQEGKAKMAIILPKAKAFYVEIHINNSLSSNSQFITDIDSFEDTSPNPENRQFQKIRQLIGTEDFASEKIIDYLYTLQKERENREKIASTQVASTVENSGRTISEKESNSSYEEAIKLADLSFHETEFKDPHYRYNELWEALFSYRREMFDDQQEKQMDEEETENVNESLGRKTGKSKAKNLEVKSSDIEKMRRKMEKFLTSYQELLERKANDSKEHPPKLSDISVLLILIQILLQISLKKYQKAGSIYEETVLPLPFDAKKPNWSVYVLTILGSFSLWAKKSGFKIKSNETQFNKLLAYSRNLYSSTIALMAVYRHINESLSPDTTEHYININLLNIIYIFSTDDTPPPSFEEVSQVSPEALQSDEFTAILEQEINHLRQIISASPNSDDYYFHPHDGWCLILRKIINKKNPQKPLLKLANIGYGDRYSNNNFSNQTAIDPDTLYKYSL</sequence>
<evidence type="ECO:0000313" key="2">
    <source>
        <dbReference type="EMBL" id="WEK21652.1"/>
    </source>
</evidence>
<gene>
    <name evidence="2" type="ORF">P0Y49_10940</name>
</gene>
<organism evidence="2 3">
    <name type="scientific">Candidatus Pedobacter colombiensis</name>
    <dbReference type="NCBI Taxonomy" id="3121371"/>
    <lineage>
        <taxon>Bacteria</taxon>
        <taxon>Pseudomonadati</taxon>
        <taxon>Bacteroidota</taxon>
        <taxon>Sphingobacteriia</taxon>
        <taxon>Sphingobacteriales</taxon>
        <taxon>Sphingobacteriaceae</taxon>
        <taxon>Pedobacter</taxon>
    </lineage>
</organism>